<dbReference type="EMBL" id="FLRD01000158">
    <property type="protein sequence ID" value="SBT49982.1"/>
    <property type="molecule type" value="Genomic_DNA"/>
</dbReference>
<feature type="transmembrane region" description="Helical" evidence="1">
    <location>
        <begin position="78"/>
        <end position="95"/>
    </location>
</feature>
<dbReference type="AlphaFoldDB" id="A0A1A9A1G1"/>
<reference evidence="4 5" key="2">
    <citation type="submission" date="2016-05" db="EMBL/GenBank/DDBJ databases">
        <authorList>
            <person name="Naeem Raeece"/>
        </authorList>
    </citation>
    <scope>NUCLEOTIDE SEQUENCE [LARGE SCALE GENOMIC DNA]</scope>
</reference>
<accession>A0A1A9A1G1</accession>
<evidence type="ECO:0000313" key="4">
    <source>
        <dbReference type="Proteomes" id="UP000078550"/>
    </source>
</evidence>
<name>A0A1A9A1G1_PLAOA</name>
<evidence type="ECO:0000256" key="1">
    <source>
        <dbReference type="SAM" id="Phobius"/>
    </source>
</evidence>
<protein>
    <submittedName>
        <fullName evidence="3">Uncharacterized protein</fullName>
    </submittedName>
</protein>
<keyword evidence="1" id="KW-1133">Transmembrane helix</keyword>
<keyword evidence="1" id="KW-0472">Membrane</keyword>
<organism evidence="3 5">
    <name type="scientific">Plasmodium ovale wallikeri</name>
    <dbReference type="NCBI Taxonomy" id="864142"/>
    <lineage>
        <taxon>Eukaryota</taxon>
        <taxon>Sar</taxon>
        <taxon>Alveolata</taxon>
        <taxon>Apicomplexa</taxon>
        <taxon>Aconoidasida</taxon>
        <taxon>Haemosporida</taxon>
        <taxon>Plasmodiidae</taxon>
        <taxon>Plasmodium</taxon>
        <taxon>Plasmodium (Plasmodium)</taxon>
    </lineage>
</organism>
<sequence>MCSLCKSIRPFDRSSVEASLPAQTCGADVRCKKTERMALFHVQERSLCSSRSLGIHTNVVILAARIAHQMLLRTFLKMSELVNFNPFAIYFFVCFKKKMKKKKKKKAICGTVHFLRPGKTDSHRGAPLA</sequence>
<dbReference type="Proteomes" id="UP000078555">
    <property type="component" value="Unassembled WGS sequence"/>
</dbReference>
<dbReference type="EMBL" id="FLRE01000181">
    <property type="protein sequence ID" value="SBT46011.1"/>
    <property type="molecule type" value="Genomic_DNA"/>
</dbReference>
<keyword evidence="5" id="KW-1185">Reference proteome</keyword>
<reference evidence="3" key="1">
    <citation type="submission" date="2016-05" db="EMBL/GenBank/DDBJ databases">
        <authorList>
            <person name="Lavstsen T."/>
            <person name="Jespersen J.S."/>
        </authorList>
    </citation>
    <scope>NUCLEOTIDE SEQUENCE [LARGE SCALE GENOMIC DNA]</scope>
</reference>
<evidence type="ECO:0000313" key="5">
    <source>
        <dbReference type="Proteomes" id="UP000078555"/>
    </source>
</evidence>
<proteinExistence type="predicted"/>
<keyword evidence="1" id="KW-0812">Transmembrane</keyword>
<evidence type="ECO:0000313" key="2">
    <source>
        <dbReference type="EMBL" id="SBT46011.1"/>
    </source>
</evidence>
<gene>
    <name evidence="3" type="ORF">POVWA1_060550</name>
    <name evidence="2" type="ORF">POVWA2_051160</name>
</gene>
<dbReference type="Proteomes" id="UP000078550">
    <property type="component" value="Unassembled WGS sequence"/>
</dbReference>
<evidence type="ECO:0000313" key="3">
    <source>
        <dbReference type="EMBL" id="SBT49982.1"/>
    </source>
</evidence>